<reference evidence="2" key="1">
    <citation type="journal article" date="2019" name="MBio">
        <title>Virus Genomes from Deep Sea Sediments Expand the Ocean Megavirome and Support Independent Origins of Viral Gigantism.</title>
        <authorList>
            <person name="Backstrom D."/>
            <person name="Yutin N."/>
            <person name="Jorgensen S.L."/>
            <person name="Dharamshi J."/>
            <person name="Homa F."/>
            <person name="Zaremba-Niedwiedzka K."/>
            <person name="Spang A."/>
            <person name="Wolf Y.I."/>
            <person name="Koonin E.V."/>
            <person name="Ettema T.J."/>
        </authorList>
    </citation>
    <scope>NUCLEOTIDE SEQUENCE</scope>
</reference>
<organism evidence="2">
    <name type="scientific">Pithovirus LCDPAC01</name>
    <dbReference type="NCBI Taxonomy" id="2506600"/>
    <lineage>
        <taxon>Viruses</taxon>
        <taxon>Pithoviruses</taxon>
    </lineage>
</organism>
<keyword evidence="1" id="KW-0472">Membrane</keyword>
<dbReference type="EMBL" id="MK500282">
    <property type="protein sequence ID" value="QBK84633.1"/>
    <property type="molecule type" value="Genomic_DNA"/>
</dbReference>
<proteinExistence type="predicted"/>
<sequence>MNNTTSITNISVSSIIGIIIHILKFLEGDVMGRDAMGGDVMGGDVMGGDVMGGALYLIRDNL</sequence>
<evidence type="ECO:0000313" key="2">
    <source>
        <dbReference type="EMBL" id="QBK84633.1"/>
    </source>
</evidence>
<gene>
    <name evidence="2" type="ORF">LCDPAC01_01140</name>
</gene>
<name>A0A481YQD8_9VIRU</name>
<feature type="transmembrane region" description="Helical" evidence="1">
    <location>
        <begin position="6"/>
        <end position="26"/>
    </location>
</feature>
<evidence type="ECO:0000256" key="1">
    <source>
        <dbReference type="SAM" id="Phobius"/>
    </source>
</evidence>
<keyword evidence="1" id="KW-1133">Transmembrane helix</keyword>
<accession>A0A481YQD8</accession>
<keyword evidence="1" id="KW-0812">Transmembrane</keyword>
<protein>
    <submittedName>
        <fullName evidence="2">Uncharacterized protein</fullName>
    </submittedName>
</protein>